<dbReference type="Proteomes" id="UP000240042">
    <property type="component" value="Unassembled WGS sequence"/>
</dbReference>
<dbReference type="PROSITE" id="PS50853">
    <property type="entry name" value="FN3"/>
    <property type="match status" value="1"/>
</dbReference>
<organism evidence="2 3">
    <name type="scientific">Brevinema andersonii</name>
    <dbReference type="NCBI Taxonomy" id="34097"/>
    <lineage>
        <taxon>Bacteria</taxon>
        <taxon>Pseudomonadati</taxon>
        <taxon>Spirochaetota</taxon>
        <taxon>Spirochaetia</taxon>
        <taxon>Brevinematales</taxon>
        <taxon>Brevinemataceae</taxon>
        <taxon>Brevinema</taxon>
    </lineage>
</organism>
<accession>A0A1I1DIA2</accession>
<dbReference type="InterPro" id="IPR013783">
    <property type="entry name" value="Ig-like_fold"/>
</dbReference>
<evidence type="ECO:0000259" key="1">
    <source>
        <dbReference type="PROSITE" id="PS50853"/>
    </source>
</evidence>
<keyword evidence="3" id="KW-1185">Reference proteome</keyword>
<dbReference type="PROSITE" id="PS51257">
    <property type="entry name" value="PROKAR_LIPOPROTEIN"/>
    <property type="match status" value="1"/>
</dbReference>
<dbReference type="Gene3D" id="2.60.40.10">
    <property type="entry name" value="Immunoglobulins"/>
    <property type="match status" value="6"/>
</dbReference>
<gene>
    <name evidence="2" type="ORF">SAMN02745150_00566</name>
</gene>
<dbReference type="InterPro" id="IPR036116">
    <property type="entry name" value="FN3_sf"/>
</dbReference>
<dbReference type="OrthoDB" id="3648721at2"/>
<dbReference type="InterPro" id="IPR003961">
    <property type="entry name" value="FN3_dom"/>
</dbReference>
<protein>
    <submittedName>
        <fullName evidence="2">Fibronectin type 3 domain-containing protein</fullName>
    </submittedName>
</protein>
<dbReference type="SUPFAM" id="SSF49265">
    <property type="entry name" value="Fibronectin type III"/>
    <property type="match status" value="3"/>
</dbReference>
<dbReference type="AlphaFoldDB" id="A0A1I1DIA2"/>
<dbReference type="EMBL" id="FOKY01000002">
    <property type="protein sequence ID" value="SFB74651.1"/>
    <property type="molecule type" value="Genomic_DNA"/>
</dbReference>
<dbReference type="SMART" id="SM00060">
    <property type="entry name" value="FN3"/>
    <property type="match status" value="5"/>
</dbReference>
<dbReference type="CDD" id="cd00063">
    <property type="entry name" value="FN3"/>
    <property type="match status" value="1"/>
</dbReference>
<evidence type="ECO:0000313" key="3">
    <source>
        <dbReference type="Proteomes" id="UP000240042"/>
    </source>
</evidence>
<dbReference type="STRING" id="34097.SAMN02745150_00566"/>
<proteinExistence type="predicted"/>
<evidence type="ECO:0000313" key="2">
    <source>
        <dbReference type="EMBL" id="SFB74651.1"/>
    </source>
</evidence>
<reference evidence="3" key="1">
    <citation type="submission" date="2016-10" db="EMBL/GenBank/DDBJ databases">
        <authorList>
            <person name="Varghese N."/>
            <person name="Submissions S."/>
        </authorList>
    </citation>
    <scope>NUCLEOTIDE SEQUENCE [LARGE SCALE GENOMIC DNA]</scope>
    <source>
        <strain evidence="3">ATCC 43811</strain>
    </source>
</reference>
<name>A0A1I1DIA2_BREAD</name>
<feature type="domain" description="Fibronectin type-III" evidence="1">
    <location>
        <begin position="321"/>
        <end position="413"/>
    </location>
</feature>
<dbReference type="RefSeq" id="WP_092318415.1">
    <property type="nucleotide sequence ID" value="NZ_FOKY01000002.1"/>
</dbReference>
<sequence>MKKEWIIIFFVLFFSSCAKTKLIDKTLNEFQAKASKNFDDHIEVTWTKNDFYKHYQVLRSETDLGTFKSISGLINNDQFKDYDVTSGKTYYYKVRAYNNINTPLYTTEATDGFSGTMVSQPPPSNVRTVEGKSPIMIRLEWDRVNDADAYKVYRSMNPDVMTDPDMLGAGWKEVAIVRYPFYEDDDVVAGSYYYYRVGSVARRSDGSYGPVSSGFSSPIQGYTFGGDAGLSSTAGAFYDKIVLTWITLPTVKQYIVYRSEDKNVIGIPVATLAASESPTYSDYTAESEKIYYYTLLYNNDYTLRQSRTVKSYKKTDTAPPMPENFQVSQGTDSINVVLTWSKVDSAKGYTIFRSSSQNGPYEEIATINDKDVVTYRDTPPTGSYIYYYKISAFNPAPGSETTPLQGWVNRPPSNVTASTGFGNKVVLSWDPVPGATQYNIDFSESRDGSYTRAGYVAGGSGRDRVSFSHDINIGDLSSKEYYYKVQVNAGSVSDWSEPILGKIQKIGQPQNFRILNNKTSTERTLTMEWDAVPNAEQYNIYRATLKHAGASVEHLTLNDYKKVATVNDTGYQAPLNTVPLRRYVYRVVAVDGGGAEGVGSLSGIAYRLPVDIDEFLLDVDFTIIHAQTQIRGFGDNGSSGSIPGRYKGMYYYNASMSGARSRWDNYISFEVQLTGNPSISISISPMGAYMTGPVSISGLYTGTVTYNNFLGAPGGYAIGGSLTAVYNHPVHGTLQKIYSYTDAGFLRSVVLKTENKPTHSGILALFEEGGG</sequence>